<keyword evidence="8" id="KW-0333">Golgi apparatus</keyword>
<dbReference type="PANTHER" id="PTHR31834:SF1">
    <property type="entry name" value="INITIATION-SPECIFIC ALPHA-1,6-MANNOSYLTRANSFERASE"/>
    <property type="match status" value="1"/>
</dbReference>
<keyword evidence="3" id="KW-0328">Glycosyltransferase</keyword>
<dbReference type="STRING" id="559304.G8YJB1"/>
<keyword evidence="6" id="KW-0735">Signal-anchor</keyword>
<evidence type="ECO:0000313" key="11">
    <source>
        <dbReference type="EMBL" id="CCE80406.1"/>
    </source>
</evidence>
<dbReference type="InterPro" id="IPR007577">
    <property type="entry name" value="GlycoTrfase_DXD_sugar-bd_CS"/>
</dbReference>
<dbReference type="FunFam" id="3.90.550.20:FF:000002">
    <property type="entry name" value="Initiation-specific alpha-1,6-mannosyltransferase"/>
    <property type="match status" value="1"/>
</dbReference>
<evidence type="ECO:0000256" key="5">
    <source>
        <dbReference type="ARBA" id="ARBA00022692"/>
    </source>
</evidence>
<organism evidence="11 13">
    <name type="scientific">Pichia sorbitophila (strain ATCC MYA-4447 / BCRC 22081 / CBS 7064 / NBRC 10061 / NRRL Y-12695)</name>
    <name type="common">Hybrid yeast</name>
    <dbReference type="NCBI Taxonomy" id="559304"/>
    <lineage>
        <taxon>Eukaryota</taxon>
        <taxon>Fungi</taxon>
        <taxon>Dikarya</taxon>
        <taxon>Ascomycota</taxon>
        <taxon>Saccharomycotina</taxon>
        <taxon>Pichiomycetes</taxon>
        <taxon>Debaryomycetaceae</taxon>
        <taxon>Millerozyma</taxon>
    </lineage>
</organism>
<feature type="transmembrane region" description="Helical" evidence="10">
    <location>
        <begin position="12"/>
        <end position="30"/>
    </location>
</feature>
<evidence type="ECO:0000256" key="6">
    <source>
        <dbReference type="ARBA" id="ARBA00022968"/>
    </source>
</evidence>
<dbReference type="GO" id="GO:0000136">
    <property type="term" value="C:mannan polymerase complex"/>
    <property type="evidence" value="ECO:0007669"/>
    <property type="project" value="TreeGrafter"/>
</dbReference>
<keyword evidence="4" id="KW-0808">Transferase</keyword>
<dbReference type="EMBL" id="FO082052">
    <property type="protein sequence ID" value="CCE81171.1"/>
    <property type="molecule type" value="Genomic_DNA"/>
</dbReference>
<keyword evidence="7 10" id="KW-1133">Transmembrane helix</keyword>
<evidence type="ECO:0000313" key="12">
    <source>
        <dbReference type="EMBL" id="CCE81171.1"/>
    </source>
</evidence>
<dbReference type="GO" id="GO:0000009">
    <property type="term" value="F:alpha-1,6-mannosyltransferase activity"/>
    <property type="evidence" value="ECO:0007669"/>
    <property type="project" value="InterPro"/>
</dbReference>
<gene>
    <name evidence="11" type="primary">Piso0_003522</name>
    <name evidence="11" type="ORF">GNLVRS01_PISO0G14174g</name>
    <name evidence="12" type="ORF">GNLVRS01_PISO0H14175g</name>
</gene>
<comment type="subcellular location">
    <subcellularLocation>
        <location evidence="1">Golgi apparatus membrane</location>
        <topology evidence="1">Single-pass type II membrane protein</topology>
    </subcellularLocation>
</comment>
<evidence type="ECO:0000256" key="7">
    <source>
        <dbReference type="ARBA" id="ARBA00022989"/>
    </source>
</evidence>
<name>G8YJB1_PICSO</name>
<dbReference type="Gene3D" id="3.90.550.20">
    <property type="match status" value="1"/>
</dbReference>
<evidence type="ECO:0000256" key="3">
    <source>
        <dbReference type="ARBA" id="ARBA00022676"/>
    </source>
</evidence>
<evidence type="ECO:0000256" key="10">
    <source>
        <dbReference type="SAM" id="Phobius"/>
    </source>
</evidence>
<dbReference type="FunCoup" id="G8YJB1">
    <property type="interactions" value="103"/>
</dbReference>
<evidence type="ECO:0000256" key="2">
    <source>
        <dbReference type="ARBA" id="ARBA00009003"/>
    </source>
</evidence>
<evidence type="ECO:0000313" key="13">
    <source>
        <dbReference type="Proteomes" id="UP000005222"/>
    </source>
</evidence>
<dbReference type="OrthoDB" id="409543at2759"/>
<dbReference type="PANTHER" id="PTHR31834">
    <property type="entry name" value="INITIATION-SPECIFIC ALPHA-1,6-MANNOSYLTRANSFERASE"/>
    <property type="match status" value="1"/>
</dbReference>
<proteinExistence type="inferred from homology"/>
<keyword evidence="13" id="KW-1185">Reference proteome</keyword>
<dbReference type="HOGENOM" id="CLU_022381_5_2_1"/>
<dbReference type="GO" id="GO:0006487">
    <property type="term" value="P:protein N-linked glycosylation"/>
    <property type="evidence" value="ECO:0007669"/>
    <property type="project" value="TreeGrafter"/>
</dbReference>
<evidence type="ECO:0000256" key="8">
    <source>
        <dbReference type="ARBA" id="ARBA00023034"/>
    </source>
</evidence>
<evidence type="ECO:0000256" key="1">
    <source>
        <dbReference type="ARBA" id="ARBA00004323"/>
    </source>
</evidence>
<sequence>MPKRTERIVKVVISIYVLYIIYSSLWVGGFKSKTEHQTKLLASAVENEQHTNWLQYGLKYHPNVMPKLPDEATVRQQLAFQFPYEPNKAFEKNIWQTWKVGLDDDSFPSHYKEFSESWKFRNDKYNHYVLSDFECQVLIDQLYASVPDVKRAYSIMPKSILKADFFRYLILFAKGGVYSDIDTVCLKPIDKWASSSGSDAESGMSPGLVVGIESDPDRPDWADWYTRRIQFCQWSMQAKRGHPMLRELVARITNLTLTREKKGELKKILGKDAGGDIMNWTGPAIWTDVVFEYMNNVMQPQNNFKLKKYDELISWKTFTGMTSPQFVKDVLVLPITSFSPGVGHMGSKDRNDPMAYVEHKFSSSWKSDDKTPGSA</sequence>
<dbReference type="InterPro" id="IPR039367">
    <property type="entry name" value="Och1-like"/>
</dbReference>
<evidence type="ECO:0000256" key="4">
    <source>
        <dbReference type="ARBA" id="ARBA00022679"/>
    </source>
</evidence>
<protein>
    <submittedName>
        <fullName evidence="11">Piso0_003522 protein</fullName>
    </submittedName>
</protein>
<dbReference type="Pfam" id="PF04488">
    <property type="entry name" value="Gly_transf_sug"/>
    <property type="match status" value="1"/>
</dbReference>
<reference evidence="11" key="1">
    <citation type="submission" date="2011-10" db="EMBL/GenBank/DDBJ databases">
        <authorList>
            <person name="Genoscope - CEA"/>
        </authorList>
    </citation>
    <scope>NUCLEOTIDE SEQUENCE</scope>
</reference>
<evidence type="ECO:0000256" key="9">
    <source>
        <dbReference type="ARBA" id="ARBA00023136"/>
    </source>
</evidence>
<accession>G8YJB1</accession>
<dbReference type="EMBL" id="FO082053">
    <property type="protein sequence ID" value="CCE80406.1"/>
    <property type="molecule type" value="Genomic_DNA"/>
</dbReference>
<dbReference type="Proteomes" id="UP000005222">
    <property type="component" value="Chromosome G"/>
</dbReference>
<reference evidence="13" key="2">
    <citation type="journal article" date="2012" name="G3 (Bethesda)">
        <title>Pichia sorbitophila, an interspecies yeast hybrid reveals early steps of genome resolution following polyploidization.</title>
        <authorList>
            <person name="Leh Louis V."/>
            <person name="Despons L."/>
            <person name="Friedrich A."/>
            <person name="Martin T."/>
            <person name="Durrens P."/>
            <person name="Casaregola S."/>
            <person name="Neuveglise C."/>
            <person name="Fairhead C."/>
            <person name="Marck C."/>
            <person name="Cruz J.A."/>
            <person name="Straub M.L."/>
            <person name="Kugler V."/>
            <person name="Sacerdot C."/>
            <person name="Uzunov Z."/>
            <person name="Thierry A."/>
            <person name="Weiss S."/>
            <person name="Bleykasten C."/>
            <person name="De Montigny J."/>
            <person name="Jacques N."/>
            <person name="Jung P."/>
            <person name="Lemaire M."/>
            <person name="Mallet S."/>
            <person name="Morel G."/>
            <person name="Richard G.F."/>
            <person name="Sarkar A."/>
            <person name="Savel G."/>
            <person name="Schacherer J."/>
            <person name="Seret M.L."/>
            <person name="Talla E."/>
            <person name="Samson G."/>
            <person name="Jubin C."/>
            <person name="Poulain J."/>
            <person name="Vacherie B."/>
            <person name="Barbe V."/>
            <person name="Pelletier E."/>
            <person name="Sherman D.J."/>
            <person name="Westhof E."/>
            <person name="Weissenbach J."/>
            <person name="Baret P.V."/>
            <person name="Wincker P."/>
            <person name="Gaillardin C."/>
            <person name="Dujon B."/>
            <person name="Souciet J.L."/>
        </authorList>
    </citation>
    <scope>NUCLEOTIDE SEQUENCE [LARGE SCALE GENOMIC DNA]</scope>
    <source>
        <strain evidence="13">ATCC MYA-4447 / BCRC 22081 / CBS 7064 / NBRC 10061 / NRRL Y-12695</strain>
    </source>
</reference>
<comment type="similarity">
    <text evidence="2">Belongs to the glycosyltransferase 32 family.</text>
</comment>
<dbReference type="InParanoid" id="G8YJB1"/>
<dbReference type="SUPFAM" id="SSF53448">
    <property type="entry name" value="Nucleotide-diphospho-sugar transferases"/>
    <property type="match status" value="1"/>
</dbReference>
<dbReference type="eggNOG" id="ENOG502QW2I">
    <property type="taxonomic scope" value="Eukaryota"/>
</dbReference>
<dbReference type="Proteomes" id="UP000005222">
    <property type="component" value="Chromosome H"/>
</dbReference>
<dbReference type="InterPro" id="IPR029044">
    <property type="entry name" value="Nucleotide-diphossugar_trans"/>
</dbReference>
<keyword evidence="5 10" id="KW-0812">Transmembrane</keyword>
<keyword evidence="9 10" id="KW-0472">Membrane</keyword>
<dbReference type="AlphaFoldDB" id="G8YJB1"/>